<evidence type="ECO:0000256" key="9">
    <source>
        <dbReference type="ARBA" id="ARBA00023136"/>
    </source>
</evidence>
<evidence type="ECO:0000313" key="12">
    <source>
        <dbReference type="Proteomes" id="UP000474778"/>
    </source>
</evidence>
<organism evidence="11 12">
    <name type="scientific">Shewanella insulae</name>
    <dbReference type="NCBI Taxonomy" id="2681496"/>
    <lineage>
        <taxon>Bacteria</taxon>
        <taxon>Pseudomonadati</taxon>
        <taxon>Pseudomonadota</taxon>
        <taxon>Gammaproteobacteria</taxon>
        <taxon>Alteromonadales</taxon>
        <taxon>Shewanellaceae</taxon>
        <taxon>Shewanella</taxon>
    </lineage>
</organism>
<feature type="transmembrane region" description="Helical" evidence="10">
    <location>
        <begin position="239"/>
        <end position="259"/>
    </location>
</feature>
<keyword evidence="2 10" id="KW-0597">Phosphoprotein</keyword>
<evidence type="ECO:0000256" key="6">
    <source>
        <dbReference type="ARBA" id="ARBA00022967"/>
    </source>
</evidence>
<feature type="transmembrane region" description="Helical" evidence="10">
    <location>
        <begin position="265"/>
        <end position="284"/>
    </location>
</feature>
<comment type="subcellular location">
    <subcellularLocation>
        <location evidence="10">Cell inner membrane</location>
        <topology evidence="10">Multi-pass membrane protein</topology>
    </subcellularLocation>
</comment>
<dbReference type="PANTHER" id="PTHR30578">
    <property type="entry name" value="ELECTRON TRANSPORT COMPLEX PROTEIN RNFD"/>
    <property type="match status" value="1"/>
</dbReference>
<dbReference type="Proteomes" id="UP000474778">
    <property type="component" value="Unassembled WGS sequence"/>
</dbReference>
<dbReference type="PANTHER" id="PTHR30578:SF0">
    <property type="entry name" value="ION-TRANSLOCATING OXIDOREDUCTASE COMPLEX SUBUNIT D"/>
    <property type="match status" value="1"/>
</dbReference>
<evidence type="ECO:0000256" key="2">
    <source>
        <dbReference type="ARBA" id="ARBA00022553"/>
    </source>
</evidence>
<feature type="modified residue" description="FMN phosphoryl threonine" evidence="10">
    <location>
        <position position="185"/>
    </location>
</feature>
<comment type="subunit">
    <text evidence="10">The complex is composed of six subunits: RnfA, RnfB, RnfC, RnfD, RnfE and RnfG.</text>
</comment>
<dbReference type="AlphaFoldDB" id="A0A6L7HT28"/>
<feature type="transmembrane region" description="Helical" evidence="10">
    <location>
        <begin position="125"/>
        <end position="144"/>
    </location>
</feature>
<comment type="cofactor">
    <cofactor evidence="10">
        <name>FMN</name>
        <dbReference type="ChEBI" id="CHEBI:58210"/>
    </cofactor>
</comment>
<feature type="transmembrane region" description="Helical" evidence="10">
    <location>
        <begin position="95"/>
        <end position="113"/>
    </location>
</feature>
<keyword evidence="10" id="KW-0997">Cell inner membrane</keyword>
<evidence type="ECO:0000256" key="3">
    <source>
        <dbReference type="ARBA" id="ARBA00022630"/>
    </source>
</evidence>
<feature type="transmembrane region" description="Helical" evidence="10">
    <location>
        <begin position="214"/>
        <end position="232"/>
    </location>
</feature>
<keyword evidence="9 10" id="KW-0472">Membrane</keyword>
<evidence type="ECO:0000313" key="11">
    <source>
        <dbReference type="EMBL" id="MXR67449.1"/>
    </source>
</evidence>
<reference evidence="11 12" key="1">
    <citation type="submission" date="2019-12" db="EMBL/GenBank/DDBJ databases">
        <title>Shewanella insulae sp. nov., isolated from a tidal flat.</title>
        <authorList>
            <person name="Yoon J.-H."/>
        </authorList>
    </citation>
    <scope>NUCLEOTIDE SEQUENCE [LARGE SCALE GENOMIC DNA]</scope>
    <source>
        <strain evidence="11 12">JBTF-M18</strain>
    </source>
</reference>
<keyword evidence="4 10" id="KW-0288">FMN</keyword>
<keyword evidence="8 10" id="KW-1133">Transmembrane helix</keyword>
<dbReference type="GO" id="GO:0005886">
    <property type="term" value="C:plasma membrane"/>
    <property type="evidence" value="ECO:0007669"/>
    <property type="project" value="UniProtKB-SubCell"/>
</dbReference>
<keyword evidence="5 10" id="KW-0812">Transmembrane</keyword>
<evidence type="ECO:0000256" key="8">
    <source>
        <dbReference type="ARBA" id="ARBA00022989"/>
    </source>
</evidence>
<evidence type="ECO:0000256" key="10">
    <source>
        <dbReference type="HAMAP-Rule" id="MF_00462"/>
    </source>
</evidence>
<dbReference type="GO" id="GO:0022900">
    <property type="term" value="P:electron transport chain"/>
    <property type="evidence" value="ECO:0007669"/>
    <property type="project" value="UniProtKB-UniRule"/>
</dbReference>
<comment type="caution">
    <text evidence="11">The sequence shown here is derived from an EMBL/GenBank/DDBJ whole genome shotgun (WGS) entry which is preliminary data.</text>
</comment>
<dbReference type="Pfam" id="PF03116">
    <property type="entry name" value="NQR2_RnfD_RnfE"/>
    <property type="match status" value="1"/>
</dbReference>
<feature type="transmembrane region" description="Helical" evidence="10">
    <location>
        <begin position="320"/>
        <end position="339"/>
    </location>
</feature>
<evidence type="ECO:0000256" key="1">
    <source>
        <dbReference type="ARBA" id="ARBA00022448"/>
    </source>
</evidence>
<evidence type="ECO:0000256" key="7">
    <source>
        <dbReference type="ARBA" id="ARBA00022982"/>
    </source>
</evidence>
<sequence length="350" mass="36960">MAFKLASSPHLSTKAQTRGLMFKVMLCALPGVLAQCYFFGWGTLIQIALAIAIAVATEAAVLKLRARPVGKTISDNSAALTGLLIGVAIPALAPWWIAAIGVVFAILVVKQLYGGLGNNIFNPAMAAYVMLLISFPVQMTTWVAPSGAALNDIGLMQSLSIIFQGADAEQILAYRAGIDGVTMATPLDAVKTGLSTGLTLDEILTKASFSDGFGIGWAAINLAYLAGGLVMLKLKLIRWQISTAILASLFVCASIGYLLSPDTHMGPLMHLFSGATMLAAFFIATDPVTAATSTRGRLIFGALIGLLVYLIRSFGGYPDAFAFAVLLANLCAPFIDYYVKPRAYGHRASR</sequence>
<keyword evidence="10" id="KW-1003">Cell membrane</keyword>
<keyword evidence="12" id="KW-1185">Reference proteome</keyword>
<keyword evidence="3 10" id="KW-0285">Flavoprotein</keyword>
<dbReference type="EC" id="7.-.-.-" evidence="10"/>
<keyword evidence="6 10" id="KW-1278">Translocase</keyword>
<dbReference type="NCBIfam" id="NF002011">
    <property type="entry name" value="PRK00816.1"/>
    <property type="match status" value="1"/>
</dbReference>
<evidence type="ECO:0000256" key="4">
    <source>
        <dbReference type="ARBA" id="ARBA00022643"/>
    </source>
</evidence>
<dbReference type="InterPro" id="IPR004338">
    <property type="entry name" value="NqrB/RnfD"/>
</dbReference>
<evidence type="ECO:0000256" key="5">
    <source>
        <dbReference type="ARBA" id="ARBA00022692"/>
    </source>
</evidence>
<name>A0A6L7HT28_9GAMM</name>
<dbReference type="InterPro" id="IPR011303">
    <property type="entry name" value="RnfD_bac"/>
</dbReference>
<protein>
    <recommendedName>
        <fullName evidence="10">Ion-translocating oxidoreductase complex subunit D</fullName>
        <ecNumber evidence="10">7.-.-.-</ecNumber>
    </recommendedName>
    <alternativeName>
        <fullName evidence="10">Rnf electron transport complex subunit D</fullName>
    </alternativeName>
</protein>
<comment type="similarity">
    <text evidence="10">Belongs to the NqrB/RnfD family.</text>
</comment>
<accession>A0A6L7HT28</accession>
<gene>
    <name evidence="11" type="primary">rsxD</name>
    <name evidence="10" type="synonym">rnfD</name>
    <name evidence="11" type="ORF">GNT65_02005</name>
</gene>
<dbReference type="GO" id="GO:0055085">
    <property type="term" value="P:transmembrane transport"/>
    <property type="evidence" value="ECO:0007669"/>
    <property type="project" value="InterPro"/>
</dbReference>
<feature type="transmembrane region" description="Helical" evidence="10">
    <location>
        <begin position="296"/>
        <end position="314"/>
    </location>
</feature>
<comment type="function">
    <text evidence="10">Part of a membrane-bound complex that couples electron transfer with translocation of ions across the membrane.</text>
</comment>
<dbReference type="HAMAP" id="MF_00462">
    <property type="entry name" value="RsxD_RnfD"/>
    <property type="match status" value="1"/>
</dbReference>
<keyword evidence="7 10" id="KW-0249">Electron transport</keyword>
<dbReference type="EMBL" id="WRPA01000001">
    <property type="protein sequence ID" value="MXR67449.1"/>
    <property type="molecule type" value="Genomic_DNA"/>
</dbReference>
<proteinExistence type="inferred from homology"/>
<dbReference type="RefSeq" id="WP_160793431.1">
    <property type="nucleotide sequence ID" value="NZ_WRPA01000001.1"/>
</dbReference>
<keyword evidence="1 10" id="KW-0813">Transport</keyword>
<dbReference type="NCBIfam" id="TIGR01946">
    <property type="entry name" value="rnfD"/>
    <property type="match status" value="1"/>
</dbReference>